<reference evidence="2 3" key="1">
    <citation type="submission" date="2021-06" db="EMBL/GenBank/DDBJ databases">
        <authorList>
            <person name="Kallberg Y."/>
            <person name="Tangrot J."/>
            <person name="Rosling A."/>
        </authorList>
    </citation>
    <scope>NUCLEOTIDE SEQUENCE [LARGE SCALE GENOMIC DNA]</scope>
    <source>
        <strain evidence="2 3">120-4 pot B 10/14</strain>
    </source>
</reference>
<feature type="non-terminal residue" evidence="2">
    <location>
        <position position="1"/>
    </location>
</feature>
<evidence type="ECO:0000256" key="1">
    <source>
        <dbReference type="SAM" id="MobiDB-lite"/>
    </source>
</evidence>
<proteinExistence type="predicted"/>
<comment type="caution">
    <text evidence="2">The sequence shown here is derived from an EMBL/GenBank/DDBJ whole genome shotgun (WGS) entry which is preliminary data.</text>
</comment>
<gene>
    <name evidence="2" type="ORF">GMARGA_LOCUS10791</name>
</gene>
<protein>
    <submittedName>
        <fullName evidence="2">10269_t:CDS:1</fullName>
    </submittedName>
</protein>
<dbReference type="EMBL" id="CAJVQB010006137">
    <property type="protein sequence ID" value="CAG8677886.1"/>
    <property type="molecule type" value="Genomic_DNA"/>
</dbReference>
<evidence type="ECO:0000313" key="3">
    <source>
        <dbReference type="Proteomes" id="UP000789901"/>
    </source>
</evidence>
<keyword evidence="3" id="KW-1185">Reference proteome</keyword>
<name>A0ABN7UUD0_GIGMA</name>
<feature type="compositionally biased region" description="Polar residues" evidence="1">
    <location>
        <begin position="1"/>
        <end position="11"/>
    </location>
</feature>
<dbReference type="Proteomes" id="UP000789901">
    <property type="component" value="Unassembled WGS sequence"/>
</dbReference>
<feature type="region of interest" description="Disordered" evidence="1">
    <location>
        <begin position="1"/>
        <end position="26"/>
    </location>
</feature>
<organism evidence="2 3">
    <name type="scientific">Gigaspora margarita</name>
    <dbReference type="NCBI Taxonomy" id="4874"/>
    <lineage>
        <taxon>Eukaryota</taxon>
        <taxon>Fungi</taxon>
        <taxon>Fungi incertae sedis</taxon>
        <taxon>Mucoromycota</taxon>
        <taxon>Glomeromycotina</taxon>
        <taxon>Glomeromycetes</taxon>
        <taxon>Diversisporales</taxon>
        <taxon>Gigasporaceae</taxon>
        <taxon>Gigaspora</taxon>
    </lineage>
</organism>
<sequence length="72" mass="8306">YLSTKSGSSKEIASHLEDDLKGRSRRNRHPNWIFNRITLRRHGEEVDLCADLAVDESFVTTYNTPLEIIECT</sequence>
<accession>A0ABN7UUD0</accession>
<feature type="compositionally biased region" description="Basic and acidic residues" evidence="1">
    <location>
        <begin position="12"/>
        <end position="22"/>
    </location>
</feature>
<evidence type="ECO:0000313" key="2">
    <source>
        <dbReference type="EMBL" id="CAG8677886.1"/>
    </source>
</evidence>